<dbReference type="RefSeq" id="WP_091155423.1">
    <property type="nucleotide sequence ID" value="NZ_JBHTKX010000001.1"/>
</dbReference>
<evidence type="ECO:0000313" key="3">
    <source>
        <dbReference type="Proteomes" id="UP001597169"/>
    </source>
</evidence>
<name>A0ABW3PW63_9BACL</name>
<gene>
    <name evidence="2" type="ORF">ACFQ3J_09605</name>
</gene>
<feature type="compositionally biased region" description="Basic and acidic residues" evidence="1">
    <location>
        <begin position="1"/>
        <end position="38"/>
    </location>
</feature>
<evidence type="ECO:0000256" key="1">
    <source>
        <dbReference type="SAM" id="MobiDB-lite"/>
    </source>
</evidence>
<accession>A0ABW3PW63</accession>
<dbReference type="Proteomes" id="UP001597169">
    <property type="component" value="Unassembled WGS sequence"/>
</dbReference>
<evidence type="ECO:0008006" key="4">
    <source>
        <dbReference type="Google" id="ProtNLM"/>
    </source>
</evidence>
<evidence type="ECO:0000313" key="2">
    <source>
        <dbReference type="EMBL" id="MFD1128426.1"/>
    </source>
</evidence>
<reference evidence="3" key="1">
    <citation type="journal article" date="2019" name="Int. J. Syst. Evol. Microbiol.">
        <title>The Global Catalogue of Microorganisms (GCM) 10K type strain sequencing project: providing services to taxonomists for standard genome sequencing and annotation.</title>
        <authorList>
            <consortium name="The Broad Institute Genomics Platform"/>
            <consortium name="The Broad Institute Genome Sequencing Center for Infectious Disease"/>
            <person name="Wu L."/>
            <person name="Ma J."/>
        </authorList>
    </citation>
    <scope>NUCLEOTIDE SEQUENCE [LARGE SCALE GENOMIC DNA]</scope>
    <source>
        <strain evidence="3">CCUG 53519</strain>
    </source>
</reference>
<feature type="region of interest" description="Disordered" evidence="1">
    <location>
        <begin position="1"/>
        <end position="75"/>
    </location>
</feature>
<sequence>MADMKNTDKKDQTQMDHPEQYPTEKESLFDLYQEELHVDPIPVQDLNMEKEEEKDKEATKQNSSTEEKYRADYRD</sequence>
<proteinExistence type="predicted"/>
<keyword evidence="3" id="KW-1185">Reference proteome</keyword>
<comment type="caution">
    <text evidence="2">The sequence shown here is derived from an EMBL/GenBank/DDBJ whole genome shotgun (WGS) entry which is preliminary data.</text>
</comment>
<organism evidence="2 3">
    <name type="scientific">Paenibacillus provencensis</name>
    <dbReference type="NCBI Taxonomy" id="441151"/>
    <lineage>
        <taxon>Bacteria</taxon>
        <taxon>Bacillati</taxon>
        <taxon>Bacillota</taxon>
        <taxon>Bacilli</taxon>
        <taxon>Bacillales</taxon>
        <taxon>Paenibacillaceae</taxon>
        <taxon>Paenibacillus</taxon>
    </lineage>
</organism>
<feature type="compositionally biased region" description="Basic and acidic residues" evidence="1">
    <location>
        <begin position="47"/>
        <end position="75"/>
    </location>
</feature>
<protein>
    <recommendedName>
        <fullName evidence="4">YfhD-like protein</fullName>
    </recommendedName>
</protein>
<dbReference type="EMBL" id="JBHTKX010000001">
    <property type="protein sequence ID" value="MFD1128426.1"/>
    <property type="molecule type" value="Genomic_DNA"/>
</dbReference>